<dbReference type="Proteomes" id="UP000057213">
    <property type="component" value="Chromosome"/>
</dbReference>
<dbReference type="STRING" id="1318743.PU02_0237"/>
<sequence length="41" mass="4720">MGHEDEELSCLKGLQPCRGNTEISIKKLKKRFQEKKGKVCE</sequence>
<proteinExistence type="predicted"/>
<reference evidence="1 2" key="1">
    <citation type="journal article" date="2015" name="Genome Announc.">
        <title>Complete Genome Sequence of Bartonella ancashensis Strain 20.00, Isolated from the Blood of a Patient with Verruga Peruana.</title>
        <authorList>
            <person name="Hang J."/>
            <person name="Mullins K.E."/>
            <person name="Clifford R.J."/>
            <person name="Onmus-Leone F."/>
            <person name="Yang Y."/>
            <person name="Jiang J."/>
            <person name="Leguia M."/>
            <person name="Kasper M.R."/>
            <person name="Maguina C."/>
            <person name="Lesho E.P."/>
            <person name="Jarman R.G."/>
            <person name="Richards A.L."/>
            <person name="Blazes D."/>
        </authorList>
    </citation>
    <scope>NUCLEOTIDE SEQUENCE [LARGE SCALE GENOMIC DNA]</scope>
    <source>
        <strain evidence="1 2">20.00</strain>
    </source>
</reference>
<evidence type="ECO:0000313" key="1">
    <source>
        <dbReference type="EMBL" id="ALE03051.1"/>
    </source>
</evidence>
<dbReference type="KEGG" id="banc:PU02_0237"/>
<keyword evidence="2" id="KW-1185">Reference proteome</keyword>
<gene>
    <name evidence="1" type="ORF">PU02_0237</name>
</gene>
<accession>A0A0M3T2L4</accession>
<organism evidence="1 2">
    <name type="scientific">Bartonella ancashensis</name>
    <dbReference type="NCBI Taxonomy" id="1318743"/>
    <lineage>
        <taxon>Bacteria</taxon>
        <taxon>Pseudomonadati</taxon>
        <taxon>Pseudomonadota</taxon>
        <taxon>Alphaproteobacteria</taxon>
        <taxon>Hyphomicrobiales</taxon>
        <taxon>Bartonellaceae</taxon>
        <taxon>Bartonella</taxon>
    </lineage>
</organism>
<protein>
    <submittedName>
        <fullName evidence="1">Uncharacterized protein</fullName>
    </submittedName>
</protein>
<dbReference type="PATRIC" id="fig|1318743.3.peg.247"/>
<dbReference type="EMBL" id="CP010401">
    <property type="protein sequence ID" value="ALE03051.1"/>
    <property type="molecule type" value="Genomic_DNA"/>
</dbReference>
<name>A0A0M3T2L4_9HYPH</name>
<evidence type="ECO:0000313" key="2">
    <source>
        <dbReference type="Proteomes" id="UP000057213"/>
    </source>
</evidence>
<dbReference type="AlphaFoldDB" id="A0A0M3T2L4"/>